<name>A0A835E0N8_9POAL</name>
<dbReference type="GO" id="GO:0009408">
    <property type="term" value="P:response to heat"/>
    <property type="evidence" value="ECO:0007669"/>
    <property type="project" value="InterPro"/>
</dbReference>
<dbReference type="Pfam" id="PF00011">
    <property type="entry name" value="HSP20"/>
    <property type="match status" value="1"/>
</dbReference>
<protein>
    <recommendedName>
        <fullName evidence="3">SHSP domain-containing protein</fullName>
    </recommendedName>
</protein>
<proteinExistence type="predicted"/>
<comment type="caution">
    <text evidence="4">The sequence shown here is derived from an EMBL/GenBank/DDBJ whole genome shotgun (WGS) entry which is preliminary data.</text>
</comment>
<dbReference type="Proteomes" id="UP000636709">
    <property type="component" value="Unassembled WGS sequence"/>
</dbReference>
<dbReference type="Gene3D" id="2.60.40.790">
    <property type="match status" value="1"/>
</dbReference>
<dbReference type="AlphaFoldDB" id="A0A835E0N8"/>
<keyword evidence="1" id="KW-0346">Stress response</keyword>
<keyword evidence="5" id="KW-1185">Reference proteome</keyword>
<feature type="region of interest" description="Disordered" evidence="2">
    <location>
        <begin position="115"/>
        <end position="135"/>
    </location>
</feature>
<dbReference type="InterPro" id="IPR002068">
    <property type="entry name" value="A-crystallin/Hsp20_dom"/>
</dbReference>
<evidence type="ECO:0000313" key="5">
    <source>
        <dbReference type="Proteomes" id="UP000636709"/>
    </source>
</evidence>
<feature type="domain" description="SHSP" evidence="3">
    <location>
        <begin position="79"/>
        <end position="179"/>
    </location>
</feature>
<evidence type="ECO:0000256" key="1">
    <source>
        <dbReference type="ARBA" id="ARBA00023016"/>
    </source>
</evidence>
<dbReference type="InterPro" id="IPR008978">
    <property type="entry name" value="HSP20-like_chaperone"/>
</dbReference>
<evidence type="ECO:0000256" key="2">
    <source>
        <dbReference type="SAM" id="MobiDB-lite"/>
    </source>
</evidence>
<dbReference type="OrthoDB" id="674236at2759"/>
<dbReference type="PANTHER" id="PTHR46733">
    <property type="entry name" value="26.5 KDA HEAT SHOCK PROTEIN, MITOCHONDRIAL"/>
    <property type="match status" value="1"/>
</dbReference>
<dbReference type="EMBL" id="JACEFO010002611">
    <property type="protein sequence ID" value="KAF8654690.1"/>
    <property type="molecule type" value="Genomic_DNA"/>
</dbReference>
<evidence type="ECO:0000259" key="3">
    <source>
        <dbReference type="Pfam" id="PF00011"/>
    </source>
</evidence>
<dbReference type="PANTHER" id="PTHR46733:SF9">
    <property type="entry name" value="OS09G0345500 PROTEIN"/>
    <property type="match status" value="1"/>
</dbReference>
<accession>A0A835E0N8</accession>
<organism evidence="4 5">
    <name type="scientific">Digitaria exilis</name>
    <dbReference type="NCBI Taxonomy" id="1010633"/>
    <lineage>
        <taxon>Eukaryota</taxon>
        <taxon>Viridiplantae</taxon>
        <taxon>Streptophyta</taxon>
        <taxon>Embryophyta</taxon>
        <taxon>Tracheophyta</taxon>
        <taxon>Spermatophyta</taxon>
        <taxon>Magnoliopsida</taxon>
        <taxon>Liliopsida</taxon>
        <taxon>Poales</taxon>
        <taxon>Poaceae</taxon>
        <taxon>PACMAD clade</taxon>
        <taxon>Panicoideae</taxon>
        <taxon>Panicodae</taxon>
        <taxon>Paniceae</taxon>
        <taxon>Anthephorinae</taxon>
        <taxon>Digitaria</taxon>
    </lineage>
</organism>
<dbReference type="InterPro" id="IPR044587">
    <property type="entry name" value="HSP21-like"/>
</dbReference>
<evidence type="ECO:0000313" key="4">
    <source>
        <dbReference type="EMBL" id="KAF8654690.1"/>
    </source>
</evidence>
<sequence>MSVVTSYTLLSRPAPLRNITSTPMQARKLAAAPAVALPLVGRKPLSLSMCHAYTYDDVPPFALVHPKFVSPKDKNCWNIEEEADHITLLFNVGEMKNDLQVAIKGNLLLIRSPAEKKEGGTTSPPPPPSPPASKLDVRLLLPSGYAEDPEKKVKAELTLGSVLKVTVAKPVLEPKEIKIIVPPPSSNQQA</sequence>
<reference evidence="4" key="1">
    <citation type="submission" date="2020-07" db="EMBL/GenBank/DDBJ databases">
        <title>Genome sequence and genetic diversity analysis of an under-domesticated orphan crop, white fonio (Digitaria exilis).</title>
        <authorList>
            <person name="Bennetzen J.L."/>
            <person name="Chen S."/>
            <person name="Ma X."/>
            <person name="Wang X."/>
            <person name="Yssel A.E.J."/>
            <person name="Chaluvadi S.R."/>
            <person name="Johnson M."/>
            <person name="Gangashetty P."/>
            <person name="Hamidou F."/>
            <person name="Sanogo M.D."/>
            <person name="Zwaenepoel A."/>
            <person name="Wallace J."/>
            <person name="Van De Peer Y."/>
            <person name="Van Deynze A."/>
        </authorList>
    </citation>
    <scope>NUCLEOTIDE SEQUENCE</scope>
    <source>
        <tissue evidence="4">Leaves</tissue>
    </source>
</reference>
<gene>
    <name evidence="4" type="ORF">HU200_061491</name>
</gene>